<dbReference type="AlphaFoldDB" id="A0A6A6R8N5"/>
<dbReference type="EMBL" id="MU004183">
    <property type="protein sequence ID" value="KAF2500772.1"/>
    <property type="molecule type" value="Genomic_DNA"/>
</dbReference>
<dbReference type="PANTHER" id="PTHR38887">
    <property type="entry name" value="CHROMOSOME 21, WHOLE GENOME SHOTGUN SEQUENCE"/>
    <property type="match status" value="1"/>
</dbReference>
<evidence type="ECO:0000313" key="3">
    <source>
        <dbReference type="Proteomes" id="UP000799750"/>
    </source>
</evidence>
<protein>
    <submittedName>
        <fullName evidence="2">Uncharacterized protein</fullName>
    </submittedName>
</protein>
<sequence>MSILVKLVGRGIGLTAEAKQYRIDKKAREAGSSDFPAASPFESPSDDPPVYAELPPDEAKTLIASGGAIPVERHEDDDEKDWDLDDAAEEGDPESEQRTQKETNDAFALALARLPPPDLTKRLPCAVILPQRRPRAKARGFVKAYAPVLQETGIDQAAFLSFLDAWEKGSKVHVQSRARRNSFLDAANTTLFMPRGLYCMVMRFAPDSTRAVEAAEVNINDSIARYTSAAGSGIASKLRMASGKTHGEIEMPEAAPLVYPALDHALAASGSLGERKRDKLKRGSEFVNEYKDRRAQAMYGDANPESRLAVQERPKFASVYSDPGNPASSGDLLALVSKGKMKMPSRGGGGGFGSGGLGGRGGGLGALVGEVVGAVSGKGRSGEEQHESPNHVVSQGGVLGVGGGRGGRRDQGGLLGTGVGKEVVGAGPLGAVKRVMRQDVLYLLIVDLPSDQEIAEARNRLGME</sequence>
<dbReference type="PANTHER" id="PTHR38887:SF1">
    <property type="entry name" value="RAS MODIFICATION PROTEIN ERF4"/>
    <property type="match status" value="1"/>
</dbReference>
<proteinExistence type="predicted"/>
<dbReference type="OrthoDB" id="3433125at2759"/>
<dbReference type="Proteomes" id="UP000799750">
    <property type="component" value="Unassembled WGS sequence"/>
</dbReference>
<keyword evidence="3" id="KW-1185">Reference proteome</keyword>
<gene>
    <name evidence="2" type="ORF">BU16DRAFT_502823</name>
</gene>
<organism evidence="2 3">
    <name type="scientific">Lophium mytilinum</name>
    <dbReference type="NCBI Taxonomy" id="390894"/>
    <lineage>
        <taxon>Eukaryota</taxon>
        <taxon>Fungi</taxon>
        <taxon>Dikarya</taxon>
        <taxon>Ascomycota</taxon>
        <taxon>Pezizomycotina</taxon>
        <taxon>Dothideomycetes</taxon>
        <taxon>Pleosporomycetidae</taxon>
        <taxon>Mytilinidiales</taxon>
        <taxon>Mytilinidiaceae</taxon>
        <taxon>Lophium</taxon>
    </lineage>
</organism>
<feature type="compositionally biased region" description="Acidic residues" evidence="1">
    <location>
        <begin position="75"/>
        <end position="94"/>
    </location>
</feature>
<reference evidence="2" key="1">
    <citation type="journal article" date="2020" name="Stud. Mycol.">
        <title>101 Dothideomycetes genomes: a test case for predicting lifestyles and emergence of pathogens.</title>
        <authorList>
            <person name="Haridas S."/>
            <person name="Albert R."/>
            <person name="Binder M."/>
            <person name="Bloem J."/>
            <person name="Labutti K."/>
            <person name="Salamov A."/>
            <person name="Andreopoulos B."/>
            <person name="Baker S."/>
            <person name="Barry K."/>
            <person name="Bills G."/>
            <person name="Bluhm B."/>
            <person name="Cannon C."/>
            <person name="Castanera R."/>
            <person name="Culley D."/>
            <person name="Daum C."/>
            <person name="Ezra D."/>
            <person name="Gonzalez J."/>
            <person name="Henrissat B."/>
            <person name="Kuo A."/>
            <person name="Liang C."/>
            <person name="Lipzen A."/>
            <person name="Lutzoni F."/>
            <person name="Magnuson J."/>
            <person name="Mondo S."/>
            <person name="Nolan M."/>
            <person name="Ohm R."/>
            <person name="Pangilinan J."/>
            <person name="Park H.-J."/>
            <person name="Ramirez L."/>
            <person name="Alfaro M."/>
            <person name="Sun H."/>
            <person name="Tritt A."/>
            <person name="Yoshinaga Y."/>
            <person name="Zwiers L.-H."/>
            <person name="Turgeon B."/>
            <person name="Goodwin S."/>
            <person name="Spatafora J."/>
            <person name="Crous P."/>
            <person name="Grigoriev I."/>
        </authorList>
    </citation>
    <scope>NUCLEOTIDE SEQUENCE</scope>
    <source>
        <strain evidence="2">CBS 269.34</strain>
    </source>
</reference>
<dbReference type="InterPro" id="IPR053221">
    <property type="entry name" value="Burnettramic_acid_biosynth"/>
</dbReference>
<accession>A0A6A6R8N5</accession>
<evidence type="ECO:0000256" key="1">
    <source>
        <dbReference type="SAM" id="MobiDB-lite"/>
    </source>
</evidence>
<feature type="region of interest" description="Disordered" evidence="1">
    <location>
        <begin position="377"/>
        <end position="417"/>
    </location>
</feature>
<feature type="compositionally biased region" description="Basic and acidic residues" evidence="1">
    <location>
        <begin position="380"/>
        <end position="389"/>
    </location>
</feature>
<evidence type="ECO:0000313" key="2">
    <source>
        <dbReference type="EMBL" id="KAF2500772.1"/>
    </source>
</evidence>
<feature type="region of interest" description="Disordered" evidence="1">
    <location>
        <begin position="27"/>
        <end position="103"/>
    </location>
</feature>
<name>A0A6A6R8N5_9PEZI</name>